<feature type="transmembrane region" description="Helical" evidence="1">
    <location>
        <begin position="122"/>
        <end position="147"/>
    </location>
</feature>
<gene>
    <name evidence="2" type="ORF">C8N43_1841</name>
</gene>
<feature type="transmembrane region" description="Helical" evidence="1">
    <location>
        <begin position="89"/>
        <end position="110"/>
    </location>
</feature>
<organism evidence="2 3">
    <name type="scientific">Litoreibacter ponti</name>
    <dbReference type="NCBI Taxonomy" id="1510457"/>
    <lineage>
        <taxon>Bacteria</taxon>
        <taxon>Pseudomonadati</taxon>
        <taxon>Pseudomonadota</taxon>
        <taxon>Alphaproteobacteria</taxon>
        <taxon>Rhodobacterales</taxon>
        <taxon>Roseobacteraceae</taxon>
        <taxon>Litoreibacter</taxon>
    </lineage>
</organism>
<keyword evidence="1" id="KW-0812">Transmembrane</keyword>
<evidence type="ECO:0000313" key="3">
    <source>
        <dbReference type="Proteomes" id="UP000243978"/>
    </source>
</evidence>
<evidence type="ECO:0000256" key="1">
    <source>
        <dbReference type="SAM" id="Phobius"/>
    </source>
</evidence>
<accession>A0A2T6BM96</accession>
<proteinExistence type="predicted"/>
<reference evidence="2 3" key="1">
    <citation type="submission" date="2018-04" db="EMBL/GenBank/DDBJ databases">
        <title>Genomic Encyclopedia of Archaeal and Bacterial Type Strains, Phase II (KMG-II): from individual species to whole genera.</title>
        <authorList>
            <person name="Goeker M."/>
        </authorList>
    </citation>
    <scope>NUCLEOTIDE SEQUENCE [LARGE SCALE GENOMIC DNA]</scope>
    <source>
        <strain evidence="2 3">DSM 100977</strain>
    </source>
</reference>
<dbReference type="Proteomes" id="UP000243978">
    <property type="component" value="Unassembled WGS sequence"/>
</dbReference>
<evidence type="ECO:0000313" key="2">
    <source>
        <dbReference type="EMBL" id="PTX57175.1"/>
    </source>
</evidence>
<keyword evidence="1" id="KW-1133">Transmembrane helix</keyword>
<dbReference type="RefSeq" id="WP_107845300.1">
    <property type="nucleotide sequence ID" value="NZ_QBKS01000001.1"/>
</dbReference>
<feature type="transmembrane region" description="Helical" evidence="1">
    <location>
        <begin position="57"/>
        <end position="77"/>
    </location>
</feature>
<comment type="caution">
    <text evidence="2">The sequence shown here is derived from an EMBL/GenBank/DDBJ whole genome shotgun (WGS) entry which is preliminary data.</text>
</comment>
<protein>
    <submittedName>
        <fullName evidence="2">Uncharacterized membrane protein YhaH (DUF805 family)</fullName>
    </submittedName>
</protein>
<keyword evidence="3" id="KW-1185">Reference proteome</keyword>
<feature type="transmembrane region" description="Helical" evidence="1">
    <location>
        <begin position="16"/>
        <end position="37"/>
    </location>
</feature>
<dbReference type="GO" id="GO:0016020">
    <property type="term" value="C:membrane"/>
    <property type="evidence" value="ECO:0007669"/>
    <property type="project" value="InterPro"/>
</dbReference>
<dbReference type="EMBL" id="QBKS01000001">
    <property type="protein sequence ID" value="PTX57175.1"/>
    <property type="molecule type" value="Genomic_DNA"/>
</dbReference>
<dbReference type="InterPro" id="IPR008523">
    <property type="entry name" value="DUF805"/>
</dbReference>
<dbReference type="Pfam" id="PF05656">
    <property type="entry name" value="DUF805"/>
    <property type="match status" value="1"/>
</dbReference>
<dbReference type="AlphaFoldDB" id="A0A2T6BM96"/>
<name>A0A2T6BM96_9RHOB</name>
<keyword evidence="1" id="KW-0472">Membrane</keyword>
<sequence>MRWLFSPYGTMKRVPFWLAIVVYSTLIPFLIFGSAEITRPPLRFDANLTMPEPSAPIWLYDVGITLAVVAGLSLISMMARRLRDAGWPALWALGLLICCLLPVLMLSITYSGLVGTSDAVRIAFFVVFFLACVPPALFVLICALCLWPSVEQAP</sequence>